<evidence type="ECO:0000256" key="4">
    <source>
        <dbReference type="ARBA" id="ARBA00022695"/>
    </source>
</evidence>
<comment type="similarity">
    <text evidence="1">Belongs to the DNA polymerase type-B family.</text>
</comment>
<dbReference type="SUPFAM" id="SSF56672">
    <property type="entry name" value="DNA/RNA polymerases"/>
    <property type="match status" value="1"/>
</dbReference>
<evidence type="ECO:0000256" key="6">
    <source>
        <dbReference type="ARBA" id="ARBA00022932"/>
    </source>
</evidence>
<keyword evidence="4" id="KW-0548">Nucleotidyltransferase</keyword>
<dbReference type="AlphaFoldDB" id="A0A2P6MNF2"/>
<dbReference type="InterPro" id="IPR004868">
    <property type="entry name" value="DNA-dir_DNA_pol_B_mt/vir"/>
</dbReference>
<dbReference type="GO" id="GO:0003677">
    <property type="term" value="F:DNA binding"/>
    <property type="evidence" value="ECO:0007669"/>
    <property type="project" value="UniProtKB-KW"/>
</dbReference>
<evidence type="ECO:0000259" key="9">
    <source>
        <dbReference type="Pfam" id="PF03175"/>
    </source>
</evidence>
<keyword evidence="6" id="KW-0239">DNA-directed DNA polymerase</keyword>
<keyword evidence="7" id="KW-0238">DNA-binding</keyword>
<feature type="domain" description="DNA-directed DNA polymerase family B mitochondria/virus" evidence="9">
    <location>
        <begin position="83"/>
        <end position="157"/>
    </location>
</feature>
<keyword evidence="11" id="KW-1185">Reference proteome</keyword>
<evidence type="ECO:0000256" key="1">
    <source>
        <dbReference type="ARBA" id="ARBA00005755"/>
    </source>
</evidence>
<dbReference type="InterPro" id="IPR043502">
    <property type="entry name" value="DNA/RNA_pol_sf"/>
</dbReference>
<evidence type="ECO:0000313" key="10">
    <source>
        <dbReference type="EMBL" id="PRP73227.1"/>
    </source>
</evidence>
<sequence>MIVAIKTSSIKHISDLNNTLQLWTQNSFAADDSVPDTKHRVHEFIAIKLKLAKSQQVDDGLLAEFNFWMAFSIALTFVAQISYQNILKNYLKHDLRTIPSQKMYNLISDSIYGGRCEVFKRHAEESDGVIMGLDENNLYWWAMMQKLPNGNMKLHTDRAYCTNLMDVLKNVSKKQQQLPHNQSYMYGVIHKLNQVQDPYQFTGFVRLVCTTHRSRESPPRTSHLWQKKVQLDESVQVSGYMDYLRSQLKTKHNKTRVTRSDRCQLTHNI</sequence>
<protein>
    <recommendedName>
        <fullName evidence="2">DNA-directed DNA polymerase</fullName>
        <ecNumber evidence="2">2.7.7.7</ecNumber>
    </recommendedName>
</protein>
<name>A0A2P6MNF2_9EUKA</name>
<dbReference type="GO" id="GO:0006260">
    <property type="term" value="P:DNA replication"/>
    <property type="evidence" value="ECO:0007669"/>
    <property type="project" value="UniProtKB-KW"/>
</dbReference>
<gene>
    <name evidence="10" type="ORF">PROFUN_16913</name>
</gene>
<keyword evidence="3" id="KW-0808">Transferase</keyword>
<evidence type="ECO:0000256" key="2">
    <source>
        <dbReference type="ARBA" id="ARBA00012417"/>
    </source>
</evidence>
<dbReference type="GO" id="GO:0000166">
    <property type="term" value="F:nucleotide binding"/>
    <property type="evidence" value="ECO:0007669"/>
    <property type="project" value="InterPro"/>
</dbReference>
<dbReference type="InParanoid" id="A0A2P6MNF2"/>
<dbReference type="Proteomes" id="UP000241769">
    <property type="component" value="Unassembled WGS sequence"/>
</dbReference>
<evidence type="ECO:0000256" key="7">
    <source>
        <dbReference type="ARBA" id="ARBA00023125"/>
    </source>
</evidence>
<evidence type="ECO:0000256" key="5">
    <source>
        <dbReference type="ARBA" id="ARBA00022705"/>
    </source>
</evidence>
<dbReference type="Pfam" id="PF03175">
    <property type="entry name" value="DNA_pol_B_2"/>
    <property type="match status" value="1"/>
</dbReference>
<evidence type="ECO:0000256" key="3">
    <source>
        <dbReference type="ARBA" id="ARBA00022679"/>
    </source>
</evidence>
<keyword evidence="5" id="KW-0235">DNA replication</keyword>
<accession>A0A2P6MNF2</accession>
<dbReference type="GO" id="GO:0003887">
    <property type="term" value="F:DNA-directed DNA polymerase activity"/>
    <property type="evidence" value="ECO:0007669"/>
    <property type="project" value="UniProtKB-KW"/>
</dbReference>
<evidence type="ECO:0000313" key="11">
    <source>
        <dbReference type="Proteomes" id="UP000241769"/>
    </source>
</evidence>
<evidence type="ECO:0000256" key="8">
    <source>
        <dbReference type="ARBA" id="ARBA00049244"/>
    </source>
</evidence>
<proteinExistence type="inferred from homology"/>
<dbReference type="EC" id="2.7.7.7" evidence="2"/>
<organism evidence="10 11">
    <name type="scientific">Planoprotostelium fungivorum</name>
    <dbReference type="NCBI Taxonomy" id="1890364"/>
    <lineage>
        <taxon>Eukaryota</taxon>
        <taxon>Amoebozoa</taxon>
        <taxon>Evosea</taxon>
        <taxon>Variosea</taxon>
        <taxon>Cavosteliida</taxon>
        <taxon>Cavosteliaceae</taxon>
        <taxon>Planoprotostelium</taxon>
    </lineage>
</organism>
<comment type="caution">
    <text evidence="10">The sequence shown here is derived from an EMBL/GenBank/DDBJ whole genome shotgun (WGS) entry which is preliminary data.</text>
</comment>
<comment type="catalytic activity">
    <reaction evidence="8">
        <text>DNA(n) + a 2'-deoxyribonucleoside 5'-triphosphate = DNA(n+1) + diphosphate</text>
        <dbReference type="Rhea" id="RHEA:22508"/>
        <dbReference type="Rhea" id="RHEA-COMP:17339"/>
        <dbReference type="Rhea" id="RHEA-COMP:17340"/>
        <dbReference type="ChEBI" id="CHEBI:33019"/>
        <dbReference type="ChEBI" id="CHEBI:61560"/>
        <dbReference type="ChEBI" id="CHEBI:173112"/>
        <dbReference type="EC" id="2.7.7.7"/>
    </reaction>
</comment>
<reference evidence="10 11" key="1">
    <citation type="journal article" date="2018" name="Genome Biol. Evol.">
        <title>Multiple Roots of Fruiting Body Formation in Amoebozoa.</title>
        <authorList>
            <person name="Hillmann F."/>
            <person name="Forbes G."/>
            <person name="Novohradska S."/>
            <person name="Ferling I."/>
            <person name="Riege K."/>
            <person name="Groth M."/>
            <person name="Westermann M."/>
            <person name="Marz M."/>
            <person name="Spaller T."/>
            <person name="Winckler T."/>
            <person name="Schaap P."/>
            <person name="Glockner G."/>
        </authorList>
    </citation>
    <scope>NUCLEOTIDE SEQUENCE [LARGE SCALE GENOMIC DNA]</scope>
    <source>
        <strain evidence="10 11">Jena</strain>
    </source>
</reference>
<dbReference type="EMBL" id="MDYQ01000656">
    <property type="protein sequence ID" value="PRP73227.1"/>
    <property type="molecule type" value="Genomic_DNA"/>
</dbReference>